<dbReference type="EMBL" id="JAGQHS010000558">
    <property type="protein sequence ID" value="MCA9759857.1"/>
    <property type="molecule type" value="Genomic_DNA"/>
</dbReference>
<comment type="caution">
    <text evidence="1">The sequence shown here is derived from an EMBL/GenBank/DDBJ whole genome shotgun (WGS) entry which is preliminary data.</text>
</comment>
<gene>
    <name evidence="1" type="ORF">KDA27_28935</name>
</gene>
<reference evidence="1" key="1">
    <citation type="submission" date="2020-04" db="EMBL/GenBank/DDBJ databases">
        <authorList>
            <person name="Zhang T."/>
        </authorList>
    </citation>
    <scope>NUCLEOTIDE SEQUENCE</scope>
    <source>
        <strain evidence="1">HKST-UBA02</strain>
    </source>
</reference>
<sequence length="73" mass="7968">MEAVIVFLLKAVASGITGHYLKKRLEKLDAQLADLFAQGADKDVIAEYIATNQLEAGVQKYAEDAVEDTVIFP</sequence>
<feature type="non-terminal residue" evidence="1">
    <location>
        <position position="73"/>
    </location>
</feature>
<proteinExistence type="predicted"/>
<organism evidence="1 2">
    <name type="scientific">Eiseniibacteriota bacterium</name>
    <dbReference type="NCBI Taxonomy" id="2212470"/>
    <lineage>
        <taxon>Bacteria</taxon>
        <taxon>Candidatus Eiseniibacteriota</taxon>
    </lineage>
</organism>
<protein>
    <submittedName>
        <fullName evidence="1">Uncharacterized protein</fullName>
    </submittedName>
</protein>
<dbReference type="Proteomes" id="UP000739538">
    <property type="component" value="Unassembled WGS sequence"/>
</dbReference>
<evidence type="ECO:0000313" key="2">
    <source>
        <dbReference type="Proteomes" id="UP000739538"/>
    </source>
</evidence>
<dbReference type="AlphaFoldDB" id="A0A956NI58"/>
<accession>A0A956NI58</accession>
<reference evidence="1" key="2">
    <citation type="journal article" date="2021" name="Microbiome">
        <title>Successional dynamics and alternative stable states in a saline activated sludge microbial community over 9 years.</title>
        <authorList>
            <person name="Wang Y."/>
            <person name="Ye J."/>
            <person name="Ju F."/>
            <person name="Liu L."/>
            <person name="Boyd J.A."/>
            <person name="Deng Y."/>
            <person name="Parks D.H."/>
            <person name="Jiang X."/>
            <person name="Yin X."/>
            <person name="Woodcroft B.J."/>
            <person name="Tyson G.W."/>
            <person name="Hugenholtz P."/>
            <person name="Polz M.F."/>
            <person name="Zhang T."/>
        </authorList>
    </citation>
    <scope>NUCLEOTIDE SEQUENCE</scope>
    <source>
        <strain evidence="1">HKST-UBA02</strain>
    </source>
</reference>
<evidence type="ECO:0000313" key="1">
    <source>
        <dbReference type="EMBL" id="MCA9759857.1"/>
    </source>
</evidence>
<name>A0A956NI58_UNCEI</name>